<evidence type="ECO:0000313" key="2">
    <source>
        <dbReference type="Proteomes" id="UP000789525"/>
    </source>
</evidence>
<proteinExistence type="predicted"/>
<accession>A0ACA9MVJ1</accession>
<comment type="caution">
    <text evidence="1">The sequence shown here is derived from an EMBL/GenBank/DDBJ whole genome shotgun (WGS) entry which is preliminary data.</text>
</comment>
<dbReference type="Proteomes" id="UP000789525">
    <property type="component" value="Unassembled WGS sequence"/>
</dbReference>
<gene>
    <name evidence="1" type="ORF">ACOLOM_LOCUS7198</name>
</gene>
<organism evidence="1 2">
    <name type="scientific">Acaulospora colombiana</name>
    <dbReference type="NCBI Taxonomy" id="27376"/>
    <lineage>
        <taxon>Eukaryota</taxon>
        <taxon>Fungi</taxon>
        <taxon>Fungi incertae sedis</taxon>
        <taxon>Mucoromycota</taxon>
        <taxon>Glomeromycotina</taxon>
        <taxon>Glomeromycetes</taxon>
        <taxon>Diversisporales</taxon>
        <taxon>Acaulosporaceae</taxon>
        <taxon>Acaulospora</taxon>
    </lineage>
</organism>
<keyword evidence="2" id="KW-1185">Reference proteome</keyword>
<dbReference type="EMBL" id="CAJVPT010016133">
    <property type="protein sequence ID" value="CAG8616822.1"/>
    <property type="molecule type" value="Genomic_DNA"/>
</dbReference>
<name>A0ACA9MVJ1_9GLOM</name>
<reference evidence="1" key="1">
    <citation type="submission" date="2021-06" db="EMBL/GenBank/DDBJ databases">
        <authorList>
            <person name="Kallberg Y."/>
            <person name="Tangrot J."/>
            <person name="Rosling A."/>
        </authorList>
    </citation>
    <scope>NUCLEOTIDE SEQUENCE</scope>
    <source>
        <strain evidence="1">CL356</strain>
    </source>
</reference>
<protein>
    <submittedName>
        <fullName evidence="1">11936_t:CDS:1</fullName>
    </submittedName>
</protein>
<sequence length="776" mass="87690">MNVKPYDDTFMFGMFGRSRPGLFSLSFLKNIQNTIQQMCRMNAECLWRMYKMAPTASRYQWTYIKAVYNLPFSSLSGPISPSPPSVQLAKLQLYSMEKRESSASSHNNDEKSHISDLEHPAPPILGKDGQAGKELDISLALPGMLGEHDDDELDPAEARRVKGKLDRRILPLLMLPSVPSEMDYLNLAIGRHSVPNRIQFLDKNTIGAVSILGFLPDTGMTGEELNNLGTFFYVGYLISQLPHSYAFQKLPVAKYLASQMFIWAVLVGATAACKSYRALIPIRILLGFSEGCITAGIMLINSMFYTRTEMGERIGWTFMCNGLASIISSFIAFGAYHTESSRPAVPATATTPAIPAYHPKVAQWQWFMIIISCMTFVTFILFGLFFPDSPTSAKFLTEEEKVVVVKRIKVNQAGIETKAWKHHQFIEAIKDPKGYIFMLFAVLANFVGGAGIQYSLIIKDFGFNVMQTTLLNIPSGEFAWMDLSYLLYACHHLYHPHDHPSKHSGRTRKHCCYGSLPLMDHNDHLGTYQEAHHARHVVDWLLCRPNDFSSMVEEQVQATQSRPLGRNQRRDAALAAATTEEEKEKYGEYGWLEVPDPKTGAMTKVRVEKRFLDLTDFENLNFRYIHGSNWVQVQDSNEPLVPLSCQSVCMAQNLDIELQKTQVVHHGQSPIWQPQLRLTQLNRGFNSNRRTKCSRANLQTCDRAVVWAGEHGRSYSAFSSSTSVHAFNAHRYVKEGRRISIENRRDYAKKFGPFEGAGHDEAQISPFHLTAYKEST</sequence>
<evidence type="ECO:0000313" key="1">
    <source>
        <dbReference type="EMBL" id="CAG8616822.1"/>
    </source>
</evidence>